<evidence type="ECO:0000256" key="1">
    <source>
        <dbReference type="SAM" id="SignalP"/>
    </source>
</evidence>
<keyword evidence="1" id="KW-0732">Signal</keyword>
<dbReference type="InterPro" id="IPR031712">
    <property type="entry name" value="DUF5077"/>
</dbReference>
<protein>
    <submittedName>
        <fullName evidence="3">Uncharacterized protein DUF5077</fullName>
    </submittedName>
</protein>
<evidence type="ECO:0000313" key="3">
    <source>
        <dbReference type="EMBL" id="PRY44299.1"/>
    </source>
</evidence>
<feature type="domain" description="DUF5077" evidence="2">
    <location>
        <begin position="37"/>
        <end position="158"/>
    </location>
</feature>
<dbReference type="OrthoDB" id="6014523at2"/>
<gene>
    <name evidence="3" type="ORF">CLV58_103268</name>
</gene>
<feature type="signal peptide" evidence="1">
    <location>
        <begin position="1"/>
        <end position="22"/>
    </location>
</feature>
<organism evidence="3 4">
    <name type="scientific">Spirosoma oryzae</name>
    <dbReference type="NCBI Taxonomy" id="1469603"/>
    <lineage>
        <taxon>Bacteria</taxon>
        <taxon>Pseudomonadati</taxon>
        <taxon>Bacteroidota</taxon>
        <taxon>Cytophagia</taxon>
        <taxon>Cytophagales</taxon>
        <taxon>Cytophagaceae</taxon>
        <taxon>Spirosoma</taxon>
    </lineage>
</organism>
<feature type="chain" id="PRO_5015573643" evidence="1">
    <location>
        <begin position="23"/>
        <end position="439"/>
    </location>
</feature>
<dbReference type="InterPro" id="IPR021862">
    <property type="entry name" value="DUF3472"/>
</dbReference>
<dbReference type="Pfam" id="PF16871">
    <property type="entry name" value="DUF5077"/>
    <property type="match status" value="1"/>
</dbReference>
<dbReference type="EMBL" id="PVTE01000003">
    <property type="protein sequence ID" value="PRY44299.1"/>
    <property type="molecule type" value="Genomic_DNA"/>
</dbReference>
<keyword evidence="4" id="KW-1185">Reference proteome</keyword>
<dbReference type="AlphaFoldDB" id="A0A2T0TF63"/>
<reference evidence="3 4" key="1">
    <citation type="submission" date="2018-03" db="EMBL/GenBank/DDBJ databases">
        <title>Genomic Encyclopedia of Archaeal and Bacterial Type Strains, Phase II (KMG-II): from individual species to whole genera.</title>
        <authorList>
            <person name="Goeker M."/>
        </authorList>
    </citation>
    <scope>NUCLEOTIDE SEQUENCE [LARGE SCALE GENOMIC DNA]</scope>
    <source>
        <strain evidence="3 4">DSM 28354</strain>
    </source>
</reference>
<dbReference type="Proteomes" id="UP000238375">
    <property type="component" value="Unassembled WGS sequence"/>
</dbReference>
<evidence type="ECO:0000259" key="2">
    <source>
        <dbReference type="Pfam" id="PF16871"/>
    </source>
</evidence>
<comment type="caution">
    <text evidence="3">The sequence shown here is derived from an EMBL/GenBank/DDBJ whole genome shotgun (WGS) entry which is preliminary data.</text>
</comment>
<accession>A0A2T0TF63</accession>
<dbReference type="Pfam" id="PF11958">
    <property type="entry name" value="DUF3472"/>
    <property type="match status" value="1"/>
</dbReference>
<evidence type="ECO:0000313" key="4">
    <source>
        <dbReference type="Proteomes" id="UP000238375"/>
    </source>
</evidence>
<sequence>MTLLNWLCLFSVSLLACRSASAPPQEPIRHGANAVRIPVGGNSWITTSSQGPATAAITKEGVKNWTAQADTLTTYVRLAKPGTLTLSAMLRVPTGTSRLRILVASQAKDVTVSGATPADQPLGQWSIAQAGYVAIRIVGVSKTGSTYAEITDIGIRGEPVDDSAAFVRSDEGNFFYWGRRGPSVHLRYPIPEGVEAEWFYNEITVPRGSDVIGSYYMANGFGEGYFGMQVNSATERRVLFSVWSPYQTDDPSSIPAEQRIRLDRKGANVTTNDFGNEGSGGQSYLRYNWVAGQTYQFLLRGHPVADGYTAYTAYFKAANESSWQLIASFRRPKTTTYLKSLYSFLENFIPETGNRTREVNFSNQWIRATDGTWHELTNAQFTADNTARKGYRMDYAGGSDGQRFFLRNCGFFSAYTLIGTSFSRSHQPKAPAIDINALP</sequence>
<dbReference type="RefSeq" id="WP_106136702.1">
    <property type="nucleotide sequence ID" value="NZ_PVTE01000003.1"/>
</dbReference>
<name>A0A2T0TF63_9BACT</name>
<proteinExistence type="predicted"/>